<evidence type="ECO:0000256" key="1">
    <source>
        <dbReference type="SAM" id="MobiDB-lite"/>
    </source>
</evidence>
<evidence type="ECO:0000313" key="3">
    <source>
        <dbReference type="Proteomes" id="UP001162156"/>
    </source>
</evidence>
<gene>
    <name evidence="2" type="ORF">NQ314_004499</name>
</gene>
<evidence type="ECO:0008006" key="4">
    <source>
        <dbReference type="Google" id="ProtNLM"/>
    </source>
</evidence>
<proteinExistence type="predicted"/>
<dbReference type="AlphaFoldDB" id="A0AAV8ZKX8"/>
<keyword evidence="3" id="KW-1185">Reference proteome</keyword>
<accession>A0AAV8ZKX8</accession>
<evidence type="ECO:0000313" key="2">
    <source>
        <dbReference type="EMBL" id="KAJ8964944.1"/>
    </source>
</evidence>
<feature type="compositionally biased region" description="Acidic residues" evidence="1">
    <location>
        <begin position="118"/>
        <end position="130"/>
    </location>
</feature>
<name>A0AAV8ZKX8_9CUCU</name>
<organism evidence="2 3">
    <name type="scientific">Rhamnusium bicolor</name>
    <dbReference type="NCBI Taxonomy" id="1586634"/>
    <lineage>
        <taxon>Eukaryota</taxon>
        <taxon>Metazoa</taxon>
        <taxon>Ecdysozoa</taxon>
        <taxon>Arthropoda</taxon>
        <taxon>Hexapoda</taxon>
        <taxon>Insecta</taxon>
        <taxon>Pterygota</taxon>
        <taxon>Neoptera</taxon>
        <taxon>Endopterygota</taxon>
        <taxon>Coleoptera</taxon>
        <taxon>Polyphaga</taxon>
        <taxon>Cucujiformia</taxon>
        <taxon>Chrysomeloidea</taxon>
        <taxon>Cerambycidae</taxon>
        <taxon>Lepturinae</taxon>
        <taxon>Rhagiini</taxon>
        <taxon>Rhamnusium</taxon>
    </lineage>
</organism>
<protein>
    <recommendedName>
        <fullName evidence="4">Peroxin-14</fullName>
    </recommendedName>
</protein>
<feature type="region of interest" description="Disordered" evidence="1">
    <location>
        <begin position="96"/>
        <end position="159"/>
    </location>
</feature>
<dbReference type="EMBL" id="JANEYF010001287">
    <property type="protein sequence ID" value="KAJ8964944.1"/>
    <property type="molecule type" value="Genomic_DNA"/>
</dbReference>
<sequence>MIVQGKIGNVNFFRNLSHHIYLEKKKKSVEESVEDLDENIKSSLEDLKDSLRSVKIEVERISHGSENNTNRQLVELKSEVASVKGLLLGRKQFPSVANSPVVPPSIPAWQMSSVSPDNNDDHDGEVDETKEDLLEVGSGSGSSEPEHGMKTSESSLEIM</sequence>
<dbReference type="Proteomes" id="UP001162156">
    <property type="component" value="Unassembled WGS sequence"/>
</dbReference>
<reference evidence="2" key="1">
    <citation type="journal article" date="2023" name="Insect Mol. Biol.">
        <title>Genome sequencing provides insights into the evolution of gene families encoding plant cell wall-degrading enzymes in longhorned beetles.</title>
        <authorList>
            <person name="Shin N.R."/>
            <person name="Okamura Y."/>
            <person name="Kirsch R."/>
            <person name="Pauchet Y."/>
        </authorList>
    </citation>
    <scope>NUCLEOTIDE SEQUENCE</scope>
    <source>
        <strain evidence="2">RBIC_L_NR</strain>
    </source>
</reference>
<comment type="caution">
    <text evidence="2">The sequence shown here is derived from an EMBL/GenBank/DDBJ whole genome shotgun (WGS) entry which is preliminary data.</text>
</comment>